<feature type="signal peptide" evidence="1">
    <location>
        <begin position="1"/>
        <end position="27"/>
    </location>
</feature>
<evidence type="ECO:0000313" key="2">
    <source>
        <dbReference type="EMBL" id="SLN47790.1"/>
    </source>
</evidence>
<evidence type="ECO:0000256" key="1">
    <source>
        <dbReference type="SAM" id="SignalP"/>
    </source>
</evidence>
<dbReference type="RefSeq" id="WP_139837788.1">
    <property type="nucleotide sequence ID" value="NZ_FWFL01000006.1"/>
</dbReference>
<accession>A0A1Y5SV77</accession>
<dbReference type="EMBL" id="FWFL01000006">
    <property type="protein sequence ID" value="SLN47790.1"/>
    <property type="molecule type" value="Genomic_DNA"/>
</dbReference>
<keyword evidence="1" id="KW-0732">Signal</keyword>
<dbReference type="AlphaFoldDB" id="A0A1Y5SV77"/>
<protein>
    <submittedName>
        <fullName evidence="2">Uncharacterized protein</fullName>
    </submittedName>
</protein>
<keyword evidence="3" id="KW-1185">Reference proteome</keyword>
<dbReference type="OrthoDB" id="5557124at2"/>
<feature type="chain" id="PRO_5013300422" evidence="1">
    <location>
        <begin position="28"/>
        <end position="652"/>
    </location>
</feature>
<name>A0A1Y5SV77_9RHOB</name>
<sequence length="652" mass="72491">MFRKSIRVVAVMALPAVHTLGGGAAFADTDTLGPVPPNPGNLAVLNQLCIDKYGSNQQPRVSFENRRDNALRDADGNLVVDADGNVVRGATITELNTAASIFPPPTGPMGTFGANPTNVIPTKYEDAETCRGTPIPNTLPSTPDNPYNLHDDPVVTQIDKTSPTDDLDWIMDRLEEMQSGRTSNARSLAQHAVDIIEGVPLSGQFKDREYEGFPILHYFGGLKTKKVDGVTKNVVINQIWYDSHIEADANYLNTDDVQNDEWTITYNVKILNRGHEDFAPYMMVFDDPNELDFSNETCQTPMGPITCPNLQGRNIPNVGLDQTFFPMEEGQQYTLNMKMPPARMWNLSYHWGWRVHPPRVQVVENRNVPLANGAPRNAAEVGVFGENPLASEEAKLAAIAMIGDTAPSKRMWRMFKEIADGQGHPRSLDVLMPLIRQAFYDWSNRNQLPTGYEMADWADMTVLFLNNTIYGQVRGHDGEAQVALTDDMWLNRGDTVNVQLLNGDYFVHAYVLVDFGGVRGWENTFHNTLPIGGAGPLFTFGRNYFWINIAGNGPIPVPPAVRPTEPVVTPHASYAEAHGHKYMRGHNGNAHGRGNNEHSSWGGLMMPVDGYTTAEGIGEHKVIVNFNYEPSRRLRMYQFDALHHDVAVWSVH</sequence>
<reference evidence="2 3" key="1">
    <citation type="submission" date="2017-03" db="EMBL/GenBank/DDBJ databases">
        <authorList>
            <person name="Afonso C.L."/>
            <person name="Miller P.J."/>
            <person name="Scott M.A."/>
            <person name="Spackman E."/>
            <person name="Goraichik I."/>
            <person name="Dimitrov K.M."/>
            <person name="Suarez D.L."/>
            <person name="Swayne D.E."/>
        </authorList>
    </citation>
    <scope>NUCLEOTIDE SEQUENCE [LARGE SCALE GENOMIC DNA]</scope>
    <source>
        <strain evidence="2 3">CECT 8287</strain>
    </source>
</reference>
<organism evidence="2 3">
    <name type="scientific">Roseovarius litorisediminis</name>
    <dbReference type="NCBI Taxonomy" id="1312363"/>
    <lineage>
        <taxon>Bacteria</taxon>
        <taxon>Pseudomonadati</taxon>
        <taxon>Pseudomonadota</taxon>
        <taxon>Alphaproteobacteria</taxon>
        <taxon>Rhodobacterales</taxon>
        <taxon>Roseobacteraceae</taxon>
        <taxon>Roseovarius</taxon>
    </lineage>
</organism>
<evidence type="ECO:0000313" key="3">
    <source>
        <dbReference type="Proteomes" id="UP000193827"/>
    </source>
</evidence>
<gene>
    <name evidence="2" type="ORF">PEL8287_02459</name>
</gene>
<proteinExistence type="predicted"/>
<dbReference type="Proteomes" id="UP000193827">
    <property type="component" value="Unassembled WGS sequence"/>
</dbReference>